<dbReference type="GO" id="GO:0009246">
    <property type="term" value="P:enterobacterial common antigen biosynthetic process"/>
    <property type="evidence" value="ECO:0007669"/>
    <property type="project" value="TreeGrafter"/>
</dbReference>
<evidence type="ECO:0000256" key="3">
    <source>
        <dbReference type="ARBA" id="ARBA00022475"/>
    </source>
</evidence>
<evidence type="ECO:0000256" key="1">
    <source>
        <dbReference type="ARBA" id="ARBA00004651"/>
    </source>
</evidence>
<accession>A0A174IWT6</accession>
<feature type="transmembrane region" description="Helical" evidence="7">
    <location>
        <begin position="160"/>
        <end position="179"/>
    </location>
</feature>
<dbReference type="PANTHER" id="PTHR40074">
    <property type="entry name" value="O-ACETYLTRANSFERASE WECH"/>
    <property type="match status" value="1"/>
</dbReference>
<feature type="transmembrane region" description="Helical" evidence="7">
    <location>
        <begin position="135"/>
        <end position="153"/>
    </location>
</feature>
<dbReference type="OrthoDB" id="9807022at2"/>
<evidence type="ECO:0000256" key="2">
    <source>
        <dbReference type="ARBA" id="ARBA00007400"/>
    </source>
</evidence>
<proteinExistence type="inferred from homology"/>
<dbReference type="EMBL" id="CYZV01000080">
    <property type="protein sequence ID" value="CUO90067.1"/>
    <property type="molecule type" value="Genomic_DNA"/>
</dbReference>
<dbReference type="Pfam" id="PF01757">
    <property type="entry name" value="Acyl_transf_3"/>
    <property type="match status" value="1"/>
</dbReference>
<dbReference type="RefSeq" id="WP_055278012.1">
    <property type="nucleotide sequence ID" value="NZ_CYZV01000080.1"/>
</dbReference>
<keyword evidence="3" id="KW-1003">Cell membrane</keyword>
<evidence type="ECO:0000259" key="8">
    <source>
        <dbReference type="Pfam" id="PF01757"/>
    </source>
</evidence>
<keyword evidence="6 7" id="KW-0472">Membrane</keyword>
<dbReference type="GO" id="GO:0016413">
    <property type="term" value="F:O-acetyltransferase activity"/>
    <property type="evidence" value="ECO:0007669"/>
    <property type="project" value="TreeGrafter"/>
</dbReference>
<keyword evidence="5 7" id="KW-1133">Transmembrane helix</keyword>
<feature type="transmembrane region" description="Helical" evidence="7">
    <location>
        <begin position="90"/>
        <end position="115"/>
    </location>
</feature>
<keyword evidence="9" id="KW-0012">Acyltransferase</keyword>
<feature type="transmembrane region" description="Helical" evidence="7">
    <location>
        <begin position="254"/>
        <end position="272"/>
    </location>
</feature>
<feature type="transmembrane region" description="Helical" evidence="7">
    <location>
        <begin position="284"/>
        <end position="303"/>
    </location>
</feature>
<protein>
    <submittedName>
        <fullName evidence="9">Acyltransferase 3</fullName>
    </submittedName>
</protein>
<feature type="transmembrane region" description="Helical" evidence="7">
    <location>
        <begin position="45"/>
        <end position="69"/>
    </location>
</feature>
<dbReference type="InterPro" id="IPR002656">
    <property type="entry name" value="Acyl_transf_3_dom"/>
</dbReference>
<evidence type="ECO:0000256" key="5">
    <source>
        <dbReference type="ARBA" id="ARBA00022989"/>
    </source>
</evidence>
<dbReference type="AlphaFoldDB" id="A0A174IWT6"/>
<sequence>MELTKNQIKITKGVAILFMLLLHLFCTKNYEGLYIPILFIGEVPLMYYLALFGDCCVAIYCFCSGYGLFISYKNNKEKYLKNNLIRIFKLYINYWIILLIFVVILGPLMGMGNSYPGSLKKFLLSFLAIEPAYNGAWWFLTTYIILVLISQFINKLVNKYNNITIVLLSLVFYFVAYIQRIRGIITLNNEILDWGISQIALLGTSQFPFIVGAIFAKHKIYSKLFNMVNRVRYKNILCIFIIGLMLVAHGIVQSLFVAVFTGIVFICVFNLMDKPKWINSTLNYLGNHSTNMWLIHMFFYSIYFRQLIWSVKYSLFIYSLLVVLCVVSSYIINLIYNPIIRAIDKKIKNQKAGMVINI</sequence>
<dbReference type="PANTHER" id="PTHR40074:SF2">
    <property type="entry name" value="O-ACETYLTRANSFERASE WECH"/>
    <property type="match status" value="1"/>
</dbReference>
<keyword evidence="9" id="KW-0808">Transferase</keyword>
<evidence type="ECO:0000256" key="4">
    <source>
        <dbReference type="ARBA" id="ARBA00022692"/>
    </source>
</evidence>
<reference evidence="9 10" key="1">
    <citation type="submission" date="2015-09" db="EMBL/GenBank/DDBJ databases">
        <authorList>
            <consortium name="Pathogen Informatics"/>
        </authorList>
    </citation>
    <scope>NUCLEOTIDE SEQUENCE [LARGE SCALE GENOMIC DNA]</scope>
    <source>
        <strain evidence="9 10">2789STDY5834855</strain>
    </source>
</reference>
<evidence type="ECO:0000313" key="9">
    <source>
        <dbReference type="EMBL" id="CUO90067.1"/>
    </source>
</evidence>
<gene>
    <name evidence="9" type="ORF">ERS852470_03668</name>
</gene>
<evidence type="ECO:0000256" key="6">
    <source>
        <dbReference type="ARBA" id="ARBA00023136"/>
    </source>
</evidence>
<comment type="subcellular location">
    <subcellularLocation>
        <location evidence="1">Cell membrane</location>
        <topology evidence="1">Multi-pass membrane protein</topology>
    </subcellularLocation>
</comment>
<evidence type="ECO:0000313" key="10">
    <source>
        <dbReference type="Proteomes" id="UP000095558"/>
    </source>
</evidence>
<comment type="similarity">
    <text evidence="2">Belongs to the acyltransferase 3 family.</text>
</comment>
<organism evidence="9 10">
    <name type="scientific">Clostridium disporicum</name>
    <dbReference type="NCBI Taxonomy" id="84024"/>
    <lineage>
        <taxon>Bacteria</taxon>
        <taxon>Bacillati</taxon>
        <taxon>Bacillota</taxon>
        <taxon>Clostridia</taxon>
        <taxon>Eubacteriales</taxon>
        <taxon>Clostridiaceae</taxon>
        <taxon>Clostridium</taxon>
    </lineage>
</organism>
<dbReference type="GO" id="GO:0005886">
    <property type="term" value="C:plasma membrane"/>
    <property type="evidence" value="ECO:0007669"/>
    <property type="project" value="UniProtKB-SubCell"/>
</dbReference>
<feature type="domain" description="Acyltransferase 3" evidence="8">
    <location>
        <begin position="8"/>
        <end position="332"/>
    </location>
</feature>
<name>A0A174IWT6_9CLOT</name>
<feature type="transmembrane region" description="Helical" evidence="7">
    <location>
        <begin position="7"/>
        <end position="25"/>
    </location>
</feature>
<feature type="transmembrane region" description="Helical" evidence="7">
    <location>
        <begin position="315"/>
        <end position="336"/>
    </location>
</feature>
<feature type="transmembrane region" description="Helical" evidence="7">
    <location>
        <begin position="231"/>
        <end position="248"/>
    </location>
</feature>
<dbReference type="Proteomes" id="UP000095558">
    <property type="component" value="Unassembled WGS sequence"/>
</dbReference>
<evidence type="ECO:0000256" key="7">
    <source>
        <dbReference type="SAM" id="Phobius"/>
    </source>
</evidence>
<keyword evidence="4 7" id="KW-0812">Transmembrane</keyword>
<feature type="transmembrane region" description="Helical" evidence="7">
    <location>
        <begin position="191"/>
        <end position="211"/>
    </location>
</feature>